<keyword evidence="2" id="KW-0255">Endonuclease</keyword>
<reference evidence="2 4" key="1">
    <citation type="submission" date="2018-05" db="EMBL/GenBank/DDBJ databases">
        <title>Genomic diversity of pathogens causing Blackleg of Potato in Pakistan.</title>
        <authorList>
            <person name="Sarfraz S."/>
            <person name="Riaz K."/>
            <person name="Oulghazi S."/>
            <person name="Cigna J."/>
            <person name="Sahi S.T."/>
            <person name="Khan S.H."/>
            <person name="Hameed A."/>
            <person name="Faure D."/>
        </authorList>
    </citation>
    <scope>NUCLEOTIDE SEQUENCE [LARGE SCALE GENOMIC DNA]</scope>
    <source>
        <strain evidence="2 4">SS70</strain>
    </source>
</reference>
<dbReference type="EMBL" id="QESZ01000025">
    <property type="protein sequence ID" value="PWD71050.1"/>
    <property type="molecule type" value="Genomic_DNA"/>
</dbReference>
<dbReference type="Gene3D" id="3.40.50.300">
    <property type="entry name" value="P-loop containing nucleotide triphosphate hydrolases"/>
    <property type="match status" value="2"/>
</dbReference>
<dbReference type="InterPro" id="IPR006935">
    <property type="entry name" value="Helicase/UvrB_N"/>
</dbReference>
<dbReference type="GO" id="GO:0005829">
    <property type="term" value="C:cytosol"/>
    <property type="evidence" value="ECO:0007669"/>
    <property type="project" value="TreeGrafter"/>
</dbReference>
<dbReference type="GO" id="GO:0016787">
    <property type="term" value="F:hydrolase activity"/>
    <property type="evidence" value="ECO:0007669"/>
    <property type="project" value="InterPro"/>
</dbReference>
<evidence type="ECO:0000313" key="3">
    <source>
        <dbReference type="EMBL" id="RJL76242.1"/>
    </source>
</evidence>
<evidence type="ECO:0000313" key="4">
    <source>
        <dbReference type="Proteomes" id="UP000245055"/>
    </source>
</evidence>
<evidence type="ECO:0000259" key="1">
    <source>
        <dbReference type="PROSITE" id="PS51192"/>
    </source>
</evidence>
<keyword evidence="2" id="KW-0378">Hydrolase</keyword>
<dbReference type="EMBL" id="QZDO01000004">
    <property type="protein sequence ID" value="RJL76242.1"/>
    <property type="molecule type" value="Genomic_DNA"/>
</dbReference>
<proteinExistence type="predicted"/>
<dbReference type="PANTHER" id="PTHR47396">
    <property type="entry name" value="TYPE I RESTRICTION ENZYME ECOKI R PROTEIN"/>
    <property type="match status" value="1"/>
</dbReference>
<dbReference type="GO" id="GO:0004519">
    <property type="term" value="F:endonuclease activity"/>
    <property type="evidence" value="ECO:0007669"/>
    <property type="project" value="UniProtKB-KW"/>
</dbReference>
<dbReference type="SUPFAM" id="SSF52540">
    <property type="entry name" value="P-loop containing nucleoside triphosphate hydrolases"/>
    <property type="match status" value="1"/>
</dbReference>
<dbReference type="InterPro" id="IPR027417">
    <property type="entry name" value="P-loop_NTPase"/>
</dbReference>
<comment type="caution">
    <text evidence="2">The sequence shown here is derived from an EMBL/GenBank/DDBJ whole genome shotgun (WGS) entry which is preliminary data.</text>
</comment>
<keyword evidence="2" id="KW-0540">Nuclease</keyword>
<keyword evidence="5" id="KW-1185">Reference proteome</keyword>
<dbReference type="AlphaFoldDB" id="A0AAX1C3A5"/>
<dbReference type="InterPro" id="IPR014001">
    <property type="entry name" value="Helicase_ATP-bd"/>
</dbReference>
<accession>A0AAX1C3A5</accession>
<dbReference type="RefSeq" id="WP_024108930.1">
    <property type="nucleotide sequence ID" value="NZ_CP038499.1"/>
</dbReference>
<evidence type="ECO:0000313" key="5">
    <source>
        <dbReference type="Proteomes" id="UP000266633"/>
    </source>
</evidence>
<protein>
    <submittedName>
        <fullName evidence="2">Restriction endonuclease subunit R</fullName>
    </submittedName>
</protein>
<dbReference type="GO" id="GO:0003677">
    <property type="term" value="F:DNA binding"/>
    <property type="evidence" value="ECO:0007669"/>
    <property type="project" value="InterPro"/>
</dbReference>
<dbReference type="PROSITE" id="PS51192">
    <property type="entry name" value="HELICASE_ATP_BIND_1"/>
    <property type="match status" value="1"/>
</dbReference>
<evidence type="ECO:0000313" key="2">
    <source>
        <dbReference type="EMBL" id="PWD71050.1"/>
    </source>
</evidence>
<dbReference type="Proteomes" id="UP000245055">
    <property type="component" value="Unassembled WGS sequence"/>
</dbReference>
<dbReference type="PANTHER" id="PTHR47396:SF1">
    <property type="entry name" value="ATP-DEPENDENT HELICASE IRC3-RELATED"/>
    <property type="match status" value="1"/>
</dbReference>
<reference evidence="3 5" key="2">
    <citation type="submission" date="2018-09" db="EMBL/GenBank/DDBJ databases">
        <title>Phylogenetic diversity of Pectobacterium and Dickeya strains causing blackleg disease of potato in Morocco.</title>
        <authorList>
            <person name="Oulghazi S."/>
            <person name="Moumni M."/>
            <person name="Faure D."/>
        </authorList>
    </citation>
    <scope>NUCLEOTIDE SEQUENCE [LARGE SCALE GENOMIC DNA]</scope>
    <source>
        <strain evidence="3 5">S4.16.03.LID</strain>
    </source>
</reference>
<dbReference type="InterPro" id="IPR050742">
    <property type="entry name" value="Helicase_Restrict-Modif_Enz"/>
</dbReference>
<feature type="domain" description="Helicase ATP-binding" evidence="1">
    <location>
        <begin position="27"/>
        <end position="188"/>
    </location>
</feature>
<dbReference type="GO" id="GO:0005524">
    <property type="term" value="F:ATP binding"/>
    <property type="evidence" value="ECO:0007669"/>
    <property type="project" value="InterPro"/>
</dbReference>
<name>A0AAX1C3A5_9GAMM</name>
<dbReference type="Pfam" id="PF04851">
    <property type="entry name" value="ResIII"/>
    <property type="match status" value="1"/>
</dbReference>
<dbReference type="SMART" id="SM00487">
    <property type="entry name" value="DEXDc"/>
    <property type="match status" value="1"/>
</dbReference>
<organism evidence="2 4">
    <name type="scientific">Dickeya dianthicola</name>
    <dbReference type="NCBI Taxonomy" id="204039"/>
    <lineage>
        <taxon>Bacteria</taxon>
        <taxon>Pseudomonadati</taxon>
        <taxon>Pseudomonadota</taxon>
        <taxon>Gammaproteobacteria</taxon>
        <taxon>Enterobacterales</taxon>
        <taxon>Pectobacteriaceae</taxon>
        <taxon>Dickeya</taxon>
    </lineage>
</organism>
<gene>
    <name evidence="3" type="ORF">D5077_01785</name>
    <name evidence="2" type="ORF">DF213_16605</name>
</gene>
<dbReference type="Proteomes" id="UP000266633">
    <property type="component" value="Unassembled WGS sequence"/>
</dbReference>
<sequence length="1022" mass="116000">MSVEVPESIVSMLRGCQNDSINTISNYLDEPSEGACLISLPTGSGKSGVICCVAHYSKIDKILVVSHRRAVCNQLYRQLKGGFFEKILQDEYEPSLVKKNVINGISLDVLNGVYCTTFQKLTSLPEEDINKLKNSFQLILIDEGHAEPSPQWGSVIRKFESKKIIITATPYRNDLFSFDIDVKHAFIYTYKKAINDKVIVKPTFEEITPEQLIHKILDFREKHPDVVCIVKCRNFDDICKYYSFLKDTFKTLAIHDRFKDEPLDDNLHYVPAKIDELEYEVYIHQRKLDEGIDLPQAKILILTYSVGSGKELVQTIGRVVRVFRDYDPIIFELGNSKNIRLWDNYIEFDEYISDKSSAEKFLNTLNTASLLESYLDAFPEHSYFESSYKKKFNFAEFEPARSLVIPLASVCFINKLPNFDLADFIDKIYWEFTREGALSKYDKETGVITSVCFNNSKFLIDRLFFEPSLEIVIVKDLGTLVAIFDSSGRRFNHRTDLNLGRAVNSEILYKVFAQTEKSRTTQATSRALLGSSLKAEGIAYIGENLESTNHPQSNSSYAVTTAKGSNLNIDDKIASSYYLGIGSGRISDQKFRNFDYDSFCAWIDEIKFTFDSNNKLKSNFLSSFSQPIDGAPDEEPVSCVIDFSGISGVLELEHSNCRIVIQNTFLFKMYNRGVSFFKFADINMRIIKEISSPFIFRLSDYKQYISSGLNNKIVFNFKNDEFKVNSNGVNVYLNGSIVSSENIFNANTVKLLFNKGVTFLNGMFYKFQLPSESGEISQAVLDKIYPLECLSKPTLSEKDLPNLTSTAFGVNSIFSLIDNLSNVKNYNPTISELGDFYEHIPDVDMILCTDMDTEPADFVISSKSKLVYVHVKCGKTINPESSAGAITEVGSQALKNTHFLISQNSSLEYANISRLKKCWPSDNGNDNGIKLNSRIRLYNKTFDVNHSLEDVLDLIKHRRSMISVRKEIWIVIGNAFSKKHFESQFSGGGKISPESLQAYQLIDTWLLQASSYDIDVKFFVSD</sequence>